<name>A0ABP7A2Y8_9ACTN</name>
<evidence type="ECO:0000313" key="2">
    <source>
        <dbReference type="EMBL" id="GAA3623899.1"/>
    </source>
</evidence>
<keyword evidence="3" id="KW-1185">Reference proteome</keyword>
<comment type="caution">
    <text evidence="2">The sequence shown here is derived from an EMBL/GenBank/DDBJ whole genome shotgun (WGS) entry which is preliminary data.</text>
</comment>
<evidence type="ECO:0008006" key="4">
    <source>
        <dbReference type="Google" id="ProtNLM"/>
    </source>
</evidence>
<dbReference type="Proteomes" id="UP001501074">
    <property type="component" value="Unassembled WGS sequence"/>
</dbReference>
<dbReference type="Pfam" id="PF13275">
    <property type="entry name" value="S4_2"/>
    <property type="match status" value="1"/>
</dbReference>
<reference evidence="3" key="1">
    <citation type="journal article" date="2019" name="Int. J. Syst. Evol. Microbiol.">
        <title>The Global Catalogue of Microorganisms (GCM) 10K type strain sequencing project: providing services to taxonomists for standard genome sequencing and annotation.</title>
        <authorList>
            <consortium name="The Broad Institute Genomics Platform"/>
            <consortium name="The Broad Institute Genome Sequencing Center for Infectious Disease"/>
            <person name="Wu L."/>
            <person name="Ma J."/>
        </authorList>
    </citation>
    <scope>NUCLEOTIDE SEQUENCE [LARGE SCALE GENOMIC DNA]</scope>
    <source>
        <strain evidence="3">JCM 16902</strain>
    </source>
</reference>
<dbReference type="Gene3D" id="3.10.290.10">
    <property type="entry name" value="RNA-binding S4 domain"/>
    <property type="match status" value="1"/>
</dbReference>
<evidence type="ECO:0000313" key="3">
    <source>
        <dbReference type="Proteomes" id="UP001501074"/>
    </source>
</evidence>
<dbReference type="EMBL" id="BAAAZO010000009">
    <property type="protein sequence ID" value="GAA3623899.1"/>
    <property type="molecule type" value="Genomic_DNA"/>
</dbReference>
<keyword evidence="1" id="KW-0694">RNA-binding</keyword>
<dbReference type="SUPFAM" id="SSF55174">
    <property type="entry name" value="Alpha-L RNA-binding motif"/>
    <property type="match status" value="1"/>
</dbReference>
<sequence>MGRQPDDLHHDPVPEVEINDEYIPLGTFLKLAGAIGSGGDAKLMIAAGDVDVNGEPEIRRGRKLRPGDVVTTAGGTWTVVSG</sequence>
<dbReference type="InterPro" id="IPR036986">
    <property type="entry name" value="S4_RNA-bd_sf"/>
</dbReference>
<gene>
    <name evidence="2" type="ORF">GCM10022223_46130</name>
</gene>
<proteinExistence type="predicted"/>
<organism evidence="2 3">
    <name type="scientific">Kineosporia mesophila</name>
    <dbReference type="NCBI Taxonomy" id="566012"/>
    <lineage>
        <taxon>Bacteria</taxon>
        <taxon>Bacillati</taxon>
        <taxon>Actinomycetota</taxon>
        <taxon>Actinomycetes</taxon>
        <taxon>Kineosporiales</taxon>
        <taxon>Kineosporiaceae</taxon>
        <taxon>Kineosporia</taxon>
    </lineage>
</organism>
<dbReference type="PROSITE" id="PS50889">
    <property type="entry name" value="S4"/>
    <property type="match status" value="1"/>
</dbReference>
<dbReference type="CDD" id="cd00165">
    <property type="entry name" value="S4"/>
    <property type="match status" value="1"/>
</dbReference>
<evidence type="ECO:0000256" key="1">
    <source>
        <dbReference type="PROSITE-ProRule" id="PRU00182"/>
    </source>
</evidence>
<accession>A0ABP7A2Y8</accession>
<protein>
    <recommendedName>
        <fullName evidence="4">Ribosome-associated protein</fullName>
    </recommendedName>
</protein>